<dbReference type="EMBL" id="CP031517">
    <property type="protein sequence ID" value="QOS40472.1"/>
    <property type="molecule type" value="Genomic_DNA"/>
</dbReference>
<dbReference type="KEGG" id="trc:DYE49_08380"/>
<evidence type="ECO:0000313" key="2">
    <source>
        <dbReference type="Proteomes" id="UP000593591"/>
    </source>
</evidence>
<gene>
    <name evidence="1" type="ORF">DYE49_08380</name>
</gene>
<dbReference type="AlphaFoldDB" id="A0A7M1XQP4"/>
<proteinExistence type="predicted"/>
<accession>A0A7M1XQP4</accession>
<protein>
    <submittedName>
        <fullName evidence="1">Uncharacterized protein</fullName>
    </submittedName>
</protein>
<dbReference type="Proteomes" id="UP000593591">
    <property type="component" value="Chromosome"/>
</dbReference>
<evidence type="ECO:0000313" key="1">
    <source>
        <dbReference type="EMBL" id="QOS40472.1"/>
    </source>
</evidence>
<sequence length="169" mass="19321">MQLIFSEFAVFSGCREVFQNFNAETRQICVKTVYSFTMDSIQKFHSDLEKIKKYNRTSGGRYDGEKACREAAELLVRENPSVRELAMAVSDYWLNAYILSSADIQNEPSDIHMEKLEAMQALLQGDDQTDALEAEDWKELCSIVNAEAEDLPMDLLNDLMAVFLDHQAF</sequence>
<reference evidence="1 2" key="1">
    <citation type="submission" date="2018-08" db="EMBL/GenBank/DDBJ databases">
        <title>The first complete genome of Treponema rectale (CHPAT), a commensal spirochete of the bovine rectum.</title>
        <authorList>
            <person name="Staton G.J."/>
            <person name="Clegg S.R."/>
            <person name="Carter S.D."/>
            <person name="Radford A.D."/>
            <person name="Darby A."/>
            <person name="Hall N."/>
            <person name="Birtles R.J."/>
            <person name="Evans N.J."/>
        </authorList>
    </citation>
    <scope>NUCLEOTIDE SEQUENCE [LARGE SCALE GENOMIC DNA]</scope>
    <source>
        <strain evidence="1 2">CHPA</strain>
    </source>
</reference>
<name>A0A7M1XQP4_9SPIR</name>
<organism evidence="1 2">
    <name type="scientific">Treponema rectale</name>
    <dbReference type="NCBI Taxonomy" id="744512"/>
    <lineage>
        <taxon>Bacteria</taxon>
        <taxon>Pseudomonadati</taxon>
        <taxon>Spirochaetota</taxon>
        <taxon>Spirochaetia</taxon>
        <taxon>Spirochaetales</taxon>
        <taxon>Treponemataceae</taxon>
        <taxon>Treponema</taxon>
    </lineage>
</organism>